<comment type="similarity">
    <text evidence="1">Belongs to the plant LTP family.</text>
</comment>
<dbReference type="PANTHER" id="PTHR33044">
    <property type="entry name" value="BIFUNCTIONAL INHIBITOR/LIPID-TRANSFER PROTEIN/SEED STORAGE 2S ALBUMIN SUPERFAMILY PROTEIN-RELATED"/>
    <property type="match status" value="1"/>
</dbReference>
<gene>
    <name evidence="7" type="ORF">SI7747_13015977</name>
    <name evidence="8" type="ORF">SI8410_13017221</name>
</gene>
<dbReference type="InterPro" id="IPR043325">
    <property type="entry name" value="LTSS"/>
</dbReference>
<feature type="domain" description="Bifunctional inhibitor/plant lipid transfer protein/seed storage helical" evidence="6">
    <location>
        <begin position="13"/>
        <end position="110"/>
    </location>
</feature>
<dbReference type="InterPro" id="IPR036312">
    <property type="entry name" value="Bifun_inhib/LTP/seed_sf"/>
</dbReference>
<name>A0A7I8L924_SPIIN</name>
<evidence type="ECO:0000313" key="9">
    <source>
        <dbReference type="Proteomes" id="UP000663760"/>
    </source>
</evidence>
<evidence type="ECO:0000313" key="7">
    <source>
        <dbReference type="EMBL" id="CAA2630331.1"/>
    </source>
</evidence>
<dbReference type="Gene3D" id="1.10.110.10">
    <property type="entry name" value="Plant lipid-transfer and hydrophobic proteins"/>
    <property type="match status" value="1"/>
</dbReference>
<dbReference type="Pfam" id="PF14368">
    <property type="entry name" value="LTP_2"/>
    <property type="match status" value="1"/>
</dbReference>
<feature type="chain" id="PRO_5045020066" description="Bifunctional inhibitor/plant lipid transfer protein/seed storage helical domain-containing protein" evidence="5">
    <location>
        <begin position="26"/>
        <end position="148"/>
    </location>
</feature>
<evidence type="ECO:0000256" key="5">
    <source>
        <dbReference type="SAM" id="SignalP"/>
    </source>
</evidence>
<evidence type="ECO:0000313" key="8">
    <source>
        <dbReference type="EMBL" id="CAA7406543.1"/>
    </source>
</evidence>
<dbReference type="InterPro" id="IPR016140">
    <property type="entry name" value="Bifunc_inhib/LTP/seed_store"/>
</dbReference>
<evidence type="ECO:0000256" key="2">
    <source>
        <dbReference type="ARBA" id="ARBA00022729"/>
    </source>
</evidence>
<dbReference type="SUPFAM" id="SSF47699">
    <property type="entry name" value="Bifunctional inhibitor/lipid-transfer protein/seed storage 2S albumin"/>
    <property type="match status" value="1"/>
</dbReference>
<dbReference type="AlphaFoldDB" id="A0A7I8L924"/>
<keyword evidence="2 5" id="KW-0732">Signal</keyword>
<keyword evidence="4" id="KW-0325">Glycoprotein</keyword>
<evidence type="ECO:0000256" key="4">
    <source>
        <dbReference type="ARBA" id="ARBA00023180"/>
    </source>
</evidence>
<keyword evidence="3" id="KW-1015">Disulfide bond</keyword>
<dbReference type="EMBL" id="LR746276">
    <property type="protein sequence ID" value="CAA7406543.1"/>
    <property type="molecule type" value="Genomic_DNA"/>
</dbReference>
<dbReference type="EMBL" id="LR743600">
    <property type="protein sequence ID" value="CAA2630331.1"/>
    <property type="molecule type" value="Genomic_DNA"/>
</dbReference>
<evidence type="ECO:0000256" key="3">
    <source>
        <dbReference type="ARBA" id="ARBA00023157"/>
    </source>
</evidence>
<reference evidence="8" key="1">
    <citation type="submission" date="2020-02" db="EMBL/GenBank/DDBJ databases">
        <authorList>
            <person name="Scholz U."/>
            <person name="Mascher M."/>
            <person name="Fiebig A."/>
        </authorList>
    </citation>
    <scope>NUCLEOTIDE SEQUENCE</scope>
</reference>
<evidence type="ECO:0000259" key="6">
    <source>
        <dbReference type="Pfam" id="PF14368"/>
    </source>
</evidence>
<proteinExistence type="inferred from homology"/>
<accession>A0A7I8L924</accession>
<feature type="signal peptide" evidence="5">
    <location>
        <begin position="1"/>
        <end position="25"/>
    </location>
</feature>
<evidence type="ECO:0000256" key="1">
    <source>
        <dbReference type="ARBA" id="ARBA00009748"/>
    </source>
</evidence>
<sequence length="148" mass="15297">MVVRMVMVTAAVVLLMVTGAPPVRAAVDVPACLQPLVSLRSCLDDVSKNPAARSPACCSFFVQLLNATPNCLCDVLEGEGGRWLAITIDVARAVAVLVNCSAEIPKLTKCPTNPFYPLDAGAPPLASLSKLVLVLSLAASAALAAVRV</sequence>
<protein>
    <recommendedName>
        <fullName evidence="6">Bifunctional inhibitor/plant lipid transfer protein/seed storage helical domain-containing protein</fullName>
    </recommendedName>
</protein>
<dbReference type="Proteomes" id="UP000663760">
    <property type="component" value="Chromosome 13"/>
</dbReference>
<dbReference type="CDD" id="cd00010">
    <property type="entry name" value="AAI_LTSS"/>
    <property type="match status" value="1"/>
</dbReference>
<organism evidence="8 9">
    <name type="scientific">Spirodela intermedia</name>
    <name type="common">Intermediate duckweed</name>
    <dbReference type="NCBI Taxonomy" id="51605"/>
    <lineage>
        <taxon>Eukaryota</taxon>
        <taxon>Viridiplantae</taxon>
        <taxon>Streptophyta</taxon>
        <taxon>Embryophyta</taxon>
        <taxon>Tracheophyta</taxon>
        <taxon>Spermatophyta</taxon>
        <taxon>Magnoliopsida</taxon>
        <taxon>Liliopsida</taxon>
        <taxon>Araceae</taxon>
        <taxon>Lemnoideae</taxon>
        <taxon>Spirodela</taxon>
    </lineage>
</organism>
<keyword evidence="9" id="KW-1185">Reference proteome</keyword>